<proteinExistence type="predicted"/>
<organism evidence="2 3">
    <name type="scientific">Aristolochia fimbriata</name>
    <name type="common">White veined hardy Dutchman's pipe vine</name>
    <dbReference type="NCBI Taxonomy" id="158543"/>
    <lineage>
        <taxon>Eukaryota</taxon>
        <taxon>Viridiplantae</taxon>
        <taxon>Streptophyta</taxon>
        <taxon>Embryophyta</taxon>
        <taxon>Tracheophyta</taxon>
        <taxon>Spermatophyta</taxon>
        <taxon>Magnoliopsida</taxon>
        <taxon>Magnoliidae</taxon>
        <taxon>Piperales</taxon>
        <taxon>Aristolochiaceae</taxon>
        <taxon>Aristolochia</taxon>
    </lineage>
</organism>
<feature type="region of interest" description="Disordered" evidence="1">
    <location>
        <begin position="177"/>
        <end position="204"/>
    </location>
</feature>
<evidence type="ECO:0000256" key="1">
    <source>
        <dbReference type="SAM" id="MobiDB-lite"/>
    </source>
</evidence>
<feature type="compositionally biased region" description="Basic and acidic residues" evidence="1">
    <location>
        <begin position="189"/>
        <end position="204"/>
    </location>
</feature>
<evidence type="ECO:0000313" key="3">
    <source>
        <dbReference type="Proteomes" id="UP000825729"/>
    </source>
</evidence>
<dbReference type="Proteomes" id="UP000825729">
    <property type="component" value="Unassembled WGS sequence"/>
</dbReference>
<accession>A0AAV7FB50</accession>
<comment type="caution">
    <text evidence="2">The sequence shown here is derived from an EMBL/GenBank/DDBJ whole genome shotgun (WGS) entry which is preliminary data.</text>
</comment>
<dbReference type="EMBL" id="JAINDJ010000002">
    <property type="protein sequence ID" value="KAG9456813.1"/>
    <property type="molecule type" value="Genomic_DNA"/>
</dbReference>
<protein>
    <submittedName>
        <fullName evidence="2">Uncharacterized protein</fullName>
    </submittedName>
</protein>
<keyword evidence="3" id="KW-1185">Reference proteome</keyword>
<name>A0AAV7FB50_ARIFI</name>
<gene>
    <name evidence="2" type="ORF">H6P81_001321</name>
</gene>
<evidence type="ECO:0000313" key="2">
    <source>
        <dbReference type="EMBL" id="KAG9456813.1"/>
    </source>
</evidence>
<reference evidence="2 3" key="1">
    <citation type="submission" date="2021-07" db="EMBL/GenBank/DDBJ databases">
        <title>The Aristolochia fimbriata genome: insights into angiosperm evolution, floral development and chemical biosynthesis.</title>
        <authorList>
            <person name="Jiao Y."/>
        </authorList>
    </citation>
    <scope>NUCLEOTIDE SEQUENCE [LARGE SCALE GENOMIC DNA]</scope>
    <source>
        <strain evidence="2">IBCAS-2021</strain>
        <tissue evidence="2">Leaf</tissue>
    </source>
</reference>
<sequence>MKAVDPRLDRYDREEMELILNLGLLCSHPLPCYRPSMRRVVQFLLGDATLPPLPPDIHPENYNVMGVFSDSYVDSSDPSSYRVTSSKSTSSLSSFDGKCSASATKRHSRVLCPHRFLKTQIFGLCSGSKETEKIVLVPPSSTKTPFNLTLGCIPSDFFVPVDDGEINELEPDRMSEEVSSEVESSRPPVEMEMRVTDGDGGHGEELVAEVDLYETTVEGRKHD</sequence>
<dbReference type="AlphaFoldDB" id="A0AAV7FB50"/>